<evidence type="ECO:0000313" key="2">
    <source>
        <dbReference type="Proteomes" id="UP001219518"/>
    </source>
</evidence>
<evidence type="ECO:0000313" key="1">
    <source>
        <dbReference type="EMBL" id="KAK3925623.1"/>
    </source>
</evidence>
<proteinExistence type="predicted"/>
<name>A0AAE1LMZ5_9NEOP</name>
<gene>
    <name evidence="1" type="ORF">KUF71_013872</name>
</gene>
<dbReference type="Proteomes" id="UP001219518">
    <property type="component" value="Unassembled WGS sequence"/>
</dbReference>
<keyword evidence="2" id="KW-1185">Reference proteome</keyword>
<comment type="caution">
    <text evidence="1">The sequence shown here is derived from an EMBL/GenBank/DDBJ whole genome shotgun (WGS) entry which is preliminary data.</text>
</comment>
<accession>A0AAE1LMZ5</accession>
<protein>
    <submittedName>
        <fullName evidence="1">Acyl-homoserine-lactone synthase</fullName>
    </submittedName>
</protein>
<reference evidence="1" key="1">
    <citation type="submission" date="2021-07" db="EMBL/GenBank/DDBJ databases">
        <authorList>
            <person name="Catto M.A."/>
            <person name="Jacobson A."/>
            <person name="Kennedy G."/>
            <person name="Labadie P."/>
            <person name="Hunt B.G."/>
            <person name="Srinivasan R."/>
        </authorList>
    </citation>
    <scope>NUCLEOTIDE SEQUENCE</scope>
    <source>
        <strain evidence="1">PL_HMW_Pooled</strain>
        <tissue evidence="1">Head</tissue>
    </source>
</reference>
<reference evidence="1" key="2">
    <citation type="journal article" date="2023" name="BMC Genomics">
        <title>Pest status, molecular evolution, and epigenetic factors derived from the genome assembly of Frankliniella fusca, a thysanopteran phytovirus vector.</title>
        <authorList>
            <person name="Catto M.A."/>
            <person name="Labadie P.E."/>
            <person name="Jacobson A.L."/>
            <person name="Kennedy G.G."/>
            <person name="Srinivasan R."/>
            <person name="Hunt B.G."/>
        </authorList>
    </citation>
    <scope>NUCLEOTIDE SEQUENCE</scope>
    <source>
        <strain evidence="1">PL_HMW_Pooled</strain>
    </source>
</reference>
<dbReference type="EMBL" id="JAHWGI010001240">
    <property type="protein sequence ID" value="KAK3925623.1"/>
    <property type="molecule type" value="Genomic_DNA"/>
</dbReference>
<sequence length="70" mass="8279">MWIMFPSSLHHGHIGDFKIFHWKNFLGVTSESSFEALIVIRKIYVLPLPIGCHQISNSFETQLFPFFNYY</sequence>
<dbReference type="AlphaFoldDB" id="A0AAE1LMZ5"/>
<organism evidence="1 2">
    <name type="scientific">Frankliniella fusca</name>
    <dbReference type="NCBI Taxonomy" id="407009"/>
    <lineage>
        <taxon>Eukaryota</taxon>
        <taxon>Metazoa</taxon>
        <taxon>Ecdysozoa</taxon>
        <taxon>Arthropoda</taxon>
        <taxon>Hexapoda</taxon>
        <taxon>Insecta</taxon>
        <taxon>Pterygota</taxon>
        <taxon>Neoptera</taxon>
        <taxon>Paraneoptera</taxon>
        <taxon>Thysanoptera</taxon>
        <taxon>Terebrantia</taxon>
        <taxon>Thripoidea</taxon>
        <taxon>Thripidae</taxon>
        <taxon>Frankliniella</taxon>
    </lineage>
</organism>